<keyword evidence="8" id="KW-1185">Reference proteome</keyword>
<evidence type="ECO:0000256" key="2">
    <source>
        <dbReference type="ARBA" id="ARBA00022692"/>
    </source>
</evidence>
<feature type="transmembrane region" description="Helical" evidence="6">
    <location>
        <begin position="131"/>
        <end position="151"/>
    </location>
</feature>
<name>A0A139A6P5_GONPJ</name>
<feature type="region of interest" description="Disordered" evidence="5">
    <location>
        <begin position="52"/>
        <end position="93"/>
    </location>
</feature>
<evidence type="ECO:0000256" key="3">
    <source>
        <dbReference type="ARBA" id="ARBA00022989"/>
    </source>
</evidence>
<keyword evidence="2 6" id="KW-0812">Transmembrane</keyword>
<dbReference type="Pfam" id="PF05653">
    <property type="entry name" value="Mg_trans_NIPA"/>
    <property type="match status" value="1"/>
</dbReference>
<dbReference type="AlphaFoldDB" id="A0A139A6P5"/>
<evidence type="ECO:0008006" key="9">
    <source>
        <dbReference type="Google" id="ProtNLM"/>
    </source>
</evidence>
<protein>
    <recommendedName>
        <fullName evidence="9">DUF803-domain-containing protein</fullName>
    </recommendedName>
</protein>
<dbReference type="EMBL" id="KQ965792">
    <property type="protein sequence ID" value="KXS12013.1"/>
    <property type="molecule type" value="Genomic_DNA"/>
</dbReference>
<sequence>MSVAGTLVAICGNCMIGTGQTLQKAALDGSKRTFAADKKRGTHALLPTGRRVVSGTLPSDSGPRQLHRRGSEGSELKYSGKPARSPQVSTPVLEPPPRYKSPMWLLGMFLATCGELANWSALTIFDITPAIVAPLGIVSVVVGTFLGGRVLGEPVGPRQRMGVLWIGGGVFAILLSVPQTALVRSPDKIARIVEILDPRFSLYVTICLSLSIFLVWMAFIVGYERAEIFCLIVAVYGGVTVVSSKSLAYAPSPTTATFLVISLALQEVFRQQALSRFSLTQFQPLLYACHNTISVLSSSIVFDELKDATHWETARFLAGFIVGLGLVVHGIRRLQSEDVAAVGSEKEKTVMPTSSWFSRRASIYLNADRPAAKLSED</sequence>
<dbReference type="SUPFAM" id="SSF103481">
    <property type="entry name" value="Multidrug resistance efflux transporter EmrE"/>
    <property type="match status" value="1"/>
</dbReference>
<evidence type="ECO:0000256" key="5">
    <source>
        <dbReference type="SAM" id="MobiDB-lite"/>
    </source>
</evidence>
<gene>
    <name evidence="7" type="ORF">M427DRAFT_59882</name>
</gene>
<dbReference type="OMA" id="THWETAR"/>
<keyword evidence="4 6" id="KW-0472">Membrane</keyword>
<dbReference type="PANTHER" id="PTHR12570">
    <property type="match status" value="1"/>
</dbReference>
<dbReference type="OrthoDB" id="165382at2759"/>
<reference evidence="7 8" key="1">
    <citation type="journal article" date="2015" name="Genome Biol. Evol.">
        <title>Phylogenomic analyses indicate that early fungi evolved digesting cell walls of algal ancestors of land plants.</title>
        <authorList>
            <person name="Chang Y."/>
            <person name="Wang S."/>
            <person name="Sekimoto S."/>
            <person name="Aerts A.L."/>
            <person name="Choi C."/>
            <person name="Clum A."/>
            <person name="LaButti K.M."/>
            <person name="Lindquist E.A."/>
            <person name="Yee Ngan C."/>
            <person name="Ohm R.A."/>
            <person name="Salamov A.A."/>
            <person name="Grigoriev I.V."/>
            <person name="Spatafora J.W."/>
            <person name="Berbee M.L."/>
        </authorList>
    </citation>
    <scope>NUCLEOTIDE SEQUENCE [LARGE SCALE GENOMIC DNA]</scope>
    <source>
        <strain evidence="7 8">JEL478</strain>
    </source>
</reference>
<feature type="transmembrane region" description="Helical" evidence="6">
    <location>
        <begin position="314"/>
        <end position="331"/>
    </location>
</feature>
<dbReference type="GO" id="GO:0015095">
    <property type="term" value="F:magnesium ion transmembrane transporter activity"/>
    <property type="evidence" value="ECO:0007669"/>
    <property type="project" value="InterPro"/>
</dbReference>
<evidence type="ECO:0000256" key="4">
    <source>
        <dbReference type="ARBA" id="ARBA00023136"/>
    </source>
</evidence>
<proteinExistence type="predicted"/>
<keyword evidence="3 6" id="KW-1133">Transmembrane helix</keyword>
<dbReference type="GO" id="GO:0016020">
    <property type="term" value="C:membrane"/>
    <property type="evidence" value="ECO:0007669"/>
    <property type="project" value="UniProtKB-SubCell"/>
</dbReference>
<evidence type="ECO:0000256" key="6">
    <source>
        <dbReference type="SAM" id="Phobius"/>
    </source>
</evidence>
<feature type="transmembrane region" description="Helical" evidence="6">
    <location>
        <begin position="202"/>
        <end position="221"/>
    </location>
</feature>
<comment type="subcellular location">
    <subcellularLocation>
        <location evidence="1">Membrane</location>
        <topology evidence="1">Multi-pass membrane protein</topology>
    </subcellularLocation>
</comment>
<feature type="transmembrane region" description="Helical" evidence="6">
    <location>
        <begin position="228"/>
        <end position="250"/>
    </location>
</feature>
<organism evidence="7 8">
    <name type="scientific">Gonapodya prolifera (strain JEL478)</name>
    <name type="common">Monoblepharis prolifera</name>
    <dbReference type="NCBI Taxonomy" id="1344416"/>
    <lineage>
        <taxon>Eukaryota</taxon>
        <taxon>Fungi</taxon>
        <taxon>Fungi incertae sedis</taxon>
        <taxon>Chytridiomycota</taxon>
        <taxon>Chytridiomycota incertae sedis</taxon>
        <taxon>Monoblepharidomycetes</taxon>
        <taxon>Monoblepharidales</taxon>
        <taxon>Gonapodyaceae</taxon>
        <taxon>Gonapodya</taxon>
    </lineage>
</organism>
<dbReference type="PANTHER" id="PTHR12570:SF85">
    <property type="entry name" value="DUF803 DOMAIN MEMBRANE PROTEIN (AFU_ORTHOLOGUE AFUA_1G15880)"/>
    <property type="match status" value="1"/>
</dbReference>
<evidence type="ECO:0000313" key="7">
    <source>
        <dbReference type="EMBL" id="KXS12013.1"/>
    </source>
</evidence>
<dbReference type="InterPro" id="IPR037185">
    <property type="entry name" value="EmrE-like"/>
</dbReference>
<dbReference type="InterPro" id="IPR008521">
    <property type="entry name" value="Mg_trans_NIPA"/>
</dbReference>
<accession>A0A139A6P5</accession>
<feature type="transmembrane region" description="Helical" evidence="6">
    <location>
        <begin position="163"/>
        <end position="182"/>
    </location>
</feature>
<evidence type="ECO:0000256" key="1">
    <source>
        <dbReference type="ARBA" id="ARBA00004141"/>
    </source>
</evidence>
<feature type="transmembrane region" description="Helical" evidence="6">
    <location>
        <begin position="103"/>
        <end position="125"/>
    </location>
</feature>
<dbReference type="Proteomes" id="UP000070544">
    <property type="component" value="Unassembled WGS sequence"/>
</dbReference>
<evidence type="ECO:0000313" key="8">
    <source>
        <dbReference type="Proteomes" id="UP000070544"/>
    </source>
</evidence>